<comment type="caution">
    <text evidence="2">The sequence shown here is derived from an EMBL/GenBank/DDBJ whole genome shotgun (WGS) entry which is preliminary data.</text>
</comment>
<dbReference type="RefSeq" id="WP_203566267.1">
    <property type="nucleotide sequence ID" value="NZ_JAAAMJ010000045.1"/>
</dbReference>
<dbReference type="AlphaFoldDB" id="A0A6L9MNP4"/>
<dbReference type="Proteomes" id="UP000476332">
    <property type="component" value="Unassembled WGS sequence"/>
</dbReference>
<accession>A0A6L9MNP4</accession>
<organism evidence="2 3">
    <name type="scientific">Aurantimonas aggregata</name>
    <dbReference type="NCBI Taxonomy" id="2047720"/>
    <lineage>
        <taxon>Bacteria</taxon>
        <taxon>Pseudomonadati</taxon>
        <taxon>Pseudomonadota</taxon>
        <taxon>Alphaproteobacteria</taxon>
        <taxon>Hyphomicrobiales</taxon>
        <taxon>Aurantimonadaceae</taxon>
        <taxon>Aurantimonas</taxon>
    </lineage>
</organism>
<keyword evidence="1" id="KW-0732">Signal</keyword>
<gene>
    <name evidence="2" type="ORF">GTW51_22560</name>
</gene>
<protein>
    <submittedName>
        <fullName evidence="2">Uncharacterized protein</fullName>
    </submittedName>
</protein>
<evidence type="ECO:0000313" key="3">
    <source>
        <dbReference type="Proteomes" id="UP000476332"/>
    </source>
</evidence>
<sequence>MRKTSGALVTMAVALLVAVPASAEGVSPCNCVQPLSEKAVVGSITAANRDVLMSVAEGLAPATVGSSLIVGSRILVGPAGAGAILVGASCQLSLSAASTVEVGAKEGSLCVRTTALADSPSTTFSSTGRYGQAGANGQASDLSDDGTQLISGVPNQALLGGALGVGAIGGIIAIAAGSDSDNSPPVSLGE</sequence>
<feature type="signal peptide" evidence="1">
    <location>
        <begin position="1"/>
        <end position="23"/>
    </location>
</feature>
<proteinExistence type="predicted"/>
<evidence type="ECO:0000256" key="1">
    <source>
        <dbReference type="SAM" id="SignalP"/>
    </source>
</evidence>
<name>A0A6L9MNP4_9HYPH</name>
<dbReference type="EMBL" id="JAAAMJ010000045">
    <property type="protein sequence ID" value="NDV89433.1"/>
    <property type="molecule type" value="Genomic_DNA"/>
</dbReference>
<reference evidence="2 3" key="1">
    <citation type="submission" date="2020-01" db="EMBL/GenBank/DDBJ databases">
        <title>Genomes of bacteria type strains.</title>
        <authorList>
            <person name="Chen J."/>
            <person name="Zhu S."/>
            <person name="Chen J."/>
        </authorList>
    </citation>
    <scope>NUCLEOTIDE SEQUENCE [LARGE SCALE GENOMIC DNA]</scope>
    <source>
        <strain evidence="2 3">KCTC 52919</strain>
    </source>
</reference>
<feature type="chain" id="PRO_5026862147" evidence="1">
    <location>
        <begin position="24"/>
        <end position="190"/>
    </location>
</feature>
<keyword evidence="3" id="KW-1185">Reference proteome</keyword>
<evidence type="ECO:0000313" key="2">
    <source>
        <dbReference type="EMBL" id="NDV89433.1"/>
    </source>
</evidence>